<evidence type="ECO:0000313" key="3">
    <source>
        <dbReference type="Proteomes" id="UP000294856"/>
    </source>
</evidence>
<feature type="domain" description="TY-Chap N-terminal" evidence="1">
    <location>
        <begin position="2"/>
        <end position="122"/>
    </location>
</feature>
<keyword evidence="3" id="KW-1185">Reference proteome</keyword>
<dbReference type="Proteomes" id="UP000294856">
    <property type="component" value="Unassembled WGS sequence"/>
</dbReference>
<accession>A0A4R1FJW3</accession>
<organism evidence="2 3">
    <name type="scientific">Nocardia alba</name>
    <dbReference type="NCBI Taxonomy" id="225051"/>
    <lineage>
        <taxon>Bacteria</taxon>
        <taxon>Bacillati</taxon>
        <taxon>Actinomycetota</taxon>
        <taxon>Actinomycetes</taxon>
        <taxon>Mycobacteriales</taxon>
        <taxon>Nocardiaceae</taxon>
        <taxon>Nocardia</taxon>
    </lineage>
</organism>
<dbReference type="InterPro" id="IPR054344">
    <property type="entry name" value="TY-Chap_N"/>
</dbReference>
<protein>
    <recommendedName>
        <fullName evidence="1">TY-Chap N-terminal domain-containing protein</fullName>
    </recommendedName>
</protein>
<sequence>MTDWTEFAHGLATELAAAPETTVLVIGESAPSGARRFAQFRKTGEAVSAELTGDEWLEPEFRPDDHGIRAITEAGWHLPDEAHMGNWWTEFPWPVDTDDYQRLAAITVAGLRDGFGIGSPLTLSYKGWVERAGNSDLHLPGLGIPDAS</sequence>
<evidence type="ECO:0000259" key="1">
    <source>
        <dbReference type="Pfam" id="PF22552"/>
    </source>
</evidence>
<dbReference type="STRING" id="1210063.GCA_001612665_01789"/>
<dbReference type="OrthoDB" id="3477487at2"/>
<dbReference type="Pfam" id="PF22552">
    <property type="entry name" value="TY-Chap3"/>
    <property type="match status" value="1"/>
</dbReference>
<reference evidence="2 3" key="1">
    <citation type="submission" date="2019-03" db="EMBL/GenBank/DDBJ databases">
        <title>Genomic Encyclopedia of Type Strains, Phase IV (KMG-IV): sequencing the most valuable type-strain genomes for metagenomic binning, comparative biology and taxonomic classification.</title>
        <authorList>
            <person name="Goeker M."/>
        </authorList>
    </citation>
    <scope>NUCLEOTIDE SEQUENCE [LARGE SCALE GENOMIC DNA]</scope>
    <source>
        <strain evidence="2 3">DSM 44684</strain>
    </source>
</reference>
<dbReference type="RefSeq" id="WP_067448230.1">
    <property type="nucleotide sequence ID" value="NZ_SMFR01000004.1"/>
</dbReference>
<name>A0A4R1FJW3_9NOCA</name>
<proteinExistence type="predicted"/>
<evidence type="ECO:0000313" key="2">
    <source>
        <dbReference type="EMBL" id="TCJ94340.1"/>
    </source>
</evidence>
<dbReference type="AlphaFoldDB" id="A0A4R1FJW3"/>
<comment type="caution">
    <text evidence="2">The sequence shown here is derived from an EMBL/GenBank/DDBJ whole genome shotgun (WGS) entry which is preliminary data.</text>
</comment>
<dbReference type="EMBL" id="SMFR01000004">
    <property type="protein sequence ID" value="TCJ94340.1"/>
    <property type="molecule type" value="Genomic_DNA"/>
</dbReference>
<gene>
    <name evidence="2" type="ORF">DFR71_4939</name>
</gene>